<organism evidence="8 9">
    <name type="scientific">Faecalicoccus pleomorphus</name>
    <dbReference type="NCBI Taxonomy" id="1323"/>
    <lineage>
        <taxon>Bacteria</taxon>
        <taxon>Bacillati</taxon>
        <taxon>Bacillota</taxon>
        <taxon>Erysipelotrichia</taxon>
        <taxon>Erysipelotrichales</taxon>
        <taxon>Erysipelotrichaceae</taxon>
        <taxon>Faecalicoccus</taxon>
    </lineage>
</organism>
<dbReference type="EMBL" id="JABAFR010000049">
    <property type="protein sequence ID" value="NME45516.1"/>
    <property type="molecule type" value="Genomic_DNA"/>
</dbReference>
<dbReference type="GO" id="GO:0016987">
    <property type="term" value="F:sigma factor activity"/>
    <property type="evidence" value="ECO:0007669"/>
    <property type="project" value="UniProtKB-KW"/>
</dbReference>
<dbReference type="InterPro" id="IPR014284">
    <property type="entry name" value="RNA_pol_sigma-70_dom"/>
</dbReference>
<dbReference type="Pfam" id="PF04542">
    <property type="entry name" value="Sigma70_r2"/>
    <property type="match status" value="1"/>
</dbReference>
<evidence type="ECO:0000256" key="1">
    <source>
        <dbReference type="ARBA" id="ARBA00010641"/>
    </source>
</evidence>
<evidence type="ECO:0000259" key="5">
    <source>
        <dbReference type="Pfam" id="PF04542"/>
    </source>
</evidence>
<dbReference type="GO" id="GO:0006352">
    <property type="term" value="P:DNA-templated transcription initiation"/>
    <property type="evidence" value="ECO:0007669"/>
    <property type="project" value="InterPro"/>
</dbReference>
<dbReference type="NCBIfam" id="TIGR02937">
    <property type="entry name" value="sigma70-ECF"/>
    <property type="match status" value="1"/>
</dbReference>
<dbReference type="InterPro" id="IPR026870">
    <property type="entry name" value="Zinc_ribbon_dom"/>
</dbReference>
<dbReference type="Pfam" id="PF08281">
    <property type="entry name" value="Sigma70_r4_2"/>
    <property type="match status" value="1"/>
</dbReference>
<dbReference type="CDD" id="cd06171">
    <property type="entry name" value="Sigma70_r4"/>
    <property type="match status" value="1"/>
</dbReference>
<evidence type="ECO:0000256" key="2">
    <source>
        <dbReference type="ARBA" id="ARBA00023015"/>
    </source>
</evidence>
<evidence type="ECO:0000256" key="3">
    <source>
        <dbReference type="ARBA" id="ARBA00023082"/>
    </source>
</evidence>
<dbReference type="RefSeq" id="WP_168966816.1">
    <property type="nucleotide sequence ID" value="NZ_JABAFR010000049.1"/>
</dbReference>
<dbReference type="InterPro" id="IPR013249">
    <property type="entry name" value="RNA_pol_sigma70_r4_t2"/>
</dbReference>
<name>A0A7X9NKQ7_9FIRM</name>
<dbReference type="PANTHER" id="PTHR43133:SF60">
    <property type="entry name" value="RNA POLYMERASE SIGMA FACTOR SIGV"/>
    <property type="match status" value="1"/>
</dbReference>
<dbReference type="PANTHER" id="PTHR43133">
    <property type="entry name" value="RNA POLYMERASE ECF-TYPE SIGMA FACTO"/>
    <property type="match status" value="1"/>
</dbReference>
<comment type="similarity">
    <text evidence="1">Belongs to the sigma-70 factor family. ECF subfamily.</text>
</comment>
<dbReference type="AlphaFoldDB" id="A0A7X9NKQ7"/>
<comment type="caution">
    <text evidence="8">The sequence shown here is derived from an EMBL/GenBank/DDBJ whole genome shotgun (WGS) entry which is preliminary data.</text>
</comment>
<dbReference type="InterPro" id="IPR039425">
    <property type="entry name" value="RNA_pol_sigma-70-like"/>
</dbReference>
<sequence length="618" mass="70579">MYCTECGTKLLEGAYFCGECGQIQFKRVVQDAKAKKEDAIAALIDVTKNKLYYTAFRFLKDDVAAEDILQESYIQAFQSLDSLQDENKFVSWMTTIVINRCKSYLSIKKNTEFTDFSSLDTEKENYSFEQDIQEDRLEFVPDKNFNYEQLKQGLDQVLDELPDNQRMAILLYYLDEFKVKEVADIMNVSQGTIKSLLNYGRKAIKNKIEELRKQNKSFYSVVPIPFLVWMLKEEVKAQSITPQLVQNVMKGIGTSGVVSSTGAATGLSSKTVVTSETKDIFSKVLSGILAVTIGTGAIGGGYVLSQTIFKQDSDIYEVVEDAVDDFDFAPVAFHYTKIEEGDPFYNPSSQLLDIEASYYIASVDGKFGILDSNNQWVKPPQYSTFYYNDSGSTLFSLTSSETSHANDYYSDIYNIMHYASVGSGVLSNFEIKEENGKLKPYVWTMDTSAGLSANRKEYDFFDEKYAFDGMTFATYEDVWYLIDKLGNCYGPYEMDEVPCYQANVLQNKSWNGGQYVFGFNIVFSFNSMFYAPEKDQYRVYNHNASQKSEHLYDEVSVLSDSWMKAKRDDKTFYIDNDLKEYEFGDLVDVSEPIEDSFYAKKDGKWKFIKAVNKSAKFN</sequence>
<dbReference type="InterPro" id="IPR036388">
    <property type="entry name" value="WH-like_DNA-bd_sf"/>
</dbReference>
<dbReference type="Pfam" id="PF13240">
    <property type="entry name" value="Zn_Ribbon_1"/>
    <property type="match status" value="1"/>
</dbReference>
<evidence type="ECO:0000259" key="6">
    <source>
        <dbReference type="Pfam" id="PF08281"/>
    </source>
</evidence>
<feature type="domain" description="Zinc-ribbon" evidence="7">
    <location>
        <begin position="2"/>
        <end position="21"/>
    </location>
</feature>
<dbReference type="InterPro" id="IPR013324">
    <property type="entry name" value="RNA_pol_sigma_r3/r4-like"/>
</dbReference>
<evidence type="ECO:0000259" key="7">
    <source>
        <dbReference type="Pfam" id="PF13240"/>
    </source>
</evidence>
<keyword evidence="2" id="KW-0805">Transcription regulation</keyword>
<gene>
    <name evidence="8" type="ORF">HF861_11660</name>
</gene>
<evidence type="ECO:0000313" key="8">
    <source>
        <dbReference type="EMBL" id="NME45516.1"/>
    </source>
</evidence>
<dbReference type="Proteomes" id="UP000540014">
    <property type="component" value="Unassembled WGS sequence"/>
</dbReference>
<dbReference type="Gene3D" id="1.10.1740.10">
    <property type="match status" value="1"/>
</dbReference>
<keyword evidence="4" id="KW-0804">Transcription</keyword>
<dbReference type="InterPro" id="IPR013325">
    <property type="entry name" value="RNA_pol_sigma_r2"/>
</dbReference>
<protein>
    <submittedName>
        <fullName evidence="8">Sigma-70 family RNA polymerase sigma factor</fullName>
    </submittedName>
</protein>
<evidence type="ECO:0000256" key="4">
    <source>
        <dbReference type="ARBA" id="ARBA00023163"/>
    </source>
</evidence>
<reference evidence="8 9" key="1">
    <citation type="submission" date="2020-04" db="EMBL/GenBank/DDBJ databases">
        <authorList>
            <person name="Hitch T.C.A."/>
            <person name="Wylensek D."/>
            <person name="Clavel T."/>
        </authorList>
    </citation>
    <scope>NUCLEOTIDE SEQUENCE [LARGE SCALE GENOMIC DNA]</scope>
    <source>
        <strain evidence="8 9">BSM-383-APC-22F</strain>
    </source>
</reference>
<proteinExistence type="inferred from homology"/>
<dbReference type="Gene3D" id="1.10.10.10">
    <property type="entry name" value="Winged helix-like DNA-binding domain superfamily/Winged helix DNA-binding domain"/>
    <property type="match status" value="1"/>
</dbReference>
<dbReference type="SUPFAM" id="SSF88946">
    <property type="entry name" value="Sigma2 domain of RNA polymerase sigma factors"/>
    <property type="match status" value="1"/>
</dbReference>
<evidence type="ECO:0000313" key="9">
    <source>
        <dbReference type="Proteomes" id="UP000540014"/>
    </source>
</evidence>
<keyword evidence="3" id="KW-0731">Sigma factor</keyword>
<feature type="domain" description="RNA polymerase sigma-70 region 2" evidence="5">
    <location>
        <begin position="47"/>
        <end position="106"/>
    </location>
</feature>
<accession>A0A7X9NKQ7</accession>
<dbReference type="GO" id="GO:0003677">
    <property type="term" value="F:DNA binding"/>
    <property type="evidence" value="ECO:0007669"/>
    <property type="project" value="InterPro"/>
</dbReference>
<dbReference type="SUPFAM" id="SSF88659">
    <property type="entry name" value="Sigma3 and sigma4 domains of RNA polymerase sigma factors"/>
    <property type="match status" value="1"/>
</dbReference>
<dbReference type="InterPro" id="IPR007627">
    <property type="entry name" value="RNA_pol_sigma70_r2"/>
</dbReference>
<feature type="domain" description="RNA polymerase sigma factor 70 region 4 type 2" evidence="6">
    <location>
        <begin position="154"/>
        <end position="203"/>
    </location>
</feature>